<dbReference type="Proteomes" id="UP001054837">
    <property type="component" value="Unassembled WGS sequence"/>
</dbReference>
<accession>A0AAV4VCX1</accession>
<name>A0AAV4VCX1_9ARAC</name>
<evidence type="ECO:0000256" key="1">
    <source>
        <dbReference type="SAM" id="MobiDB-lite"/>
    </source>
</evidence>
<dbReference type="EMBL" id="BPLQ01012749">
    <property type="protein sequence ID" value="GIY67489.1"/>
    <property type="molecule type" value="Genomic_DNA"/>
</dbReference>
<reference evidence="2 3" key="1">
    <citation type="submission" date="2021-06" db="EMBL/GenBank/DDBJ databases">
        <title>Caerostris darwini draft genome.</title>
        <authorList>
            <person name="Kono N."/>
            <person name="Arakawa K."/>
        </authorList>
    </citation>
    <scope>NUCLEOTIDE SEQUENCE [LARGE SCALE GENOMIC DNA]</scope>
</reference>
<proteinExistence type="predicted"/>
<sequence length="82" mass="9309">MPAKRLLRVIRVPAQGGKPAKFPPFVLQWSSLLFFEKRTRSSDEHPQQNADGSESTQLEKTQSNDFEHNGFRALFVPALLGR</sequence>
<evidence type="ECO:0000313" key="2">
    <source>
        <dbReference type="EMBL" id="GIY67489.1"/>
    </source>
</evidence>
<evidence type="ECO:0000313" key="3">
    <source>
        <dbReference type="Proteomes" id="UP001054837"/>
    </source>
</evidence>
<dbReference type="AlphaFoldDB" id="A0AAV4VCX1"/>
<comment type="caution">
    <text evidence="2">The sequence shown here is derived from an EMBL/GenBank/DDBJ whole genome shotgun (WGS) entry which is preliminary data.</text>
</comment>
<protein>
    <submittedName>
        <fullName evidence="2">Uncharacterized protein</fullName>
    </submittedName>
</protein>
<organism evidence="2 3">
    <name type="scientific">Caerostris darwini</name>
    <dbReference type="NCBI Taxonomy" id="1538125"/>
    <lineage>
        <taxon>Eukaryota</taxon>
        <taxon>Metazoa</taxon>
        <taxon>Ecdysozoa</taxon>
        <taxon>Arthropoda</taxon>
        <taxon>Chelicerata</taxon>
        <taxon>Arachnida</taxon>
        <taxon>Araneae</taxon>
        <taxon>Araneomorphae</taxon>
        <taxon>Entelegynae</taxon>
        <taxon>Araneoidea</taxon>
        <taxon>Araneidae</taxon>
        <taxon>Caerostris</taxon>
    </lineage>
</organism>
<feature type="region of interest" description="Disordered" evidence="1">
    <location>
        <begin position="40"/>
        <end position="66"/>
    </location>
</feature>
<gene>
    <name evidence="2" type="ORF">CDAR_421801</name>
</gene>
<keyword evidence="3" id="KW-1185">Reference proteome</keyword>
<feature type="compositionally biased region" description="Polar residues" evidence="1">
    <location>
        <begin position="47"/>
        <end position="64"/>
    </location>
</feature>